<feature type="domain" description="Zn(2)-C6 fungal-type" evidence="8">
    <location>
        <begin position="19"/>
        <end position="48"/>
    </location>
</feature>
<dbReference type="Pfam" id="PF04082">
    <property type="entry name" value="Fungal_trans"/>
    <property type="match status" value="1"/>
</dbReference>
<dbReference type="CDD" id="cd00067">
    <property type="entry name" value="GAL4"/>
    <property type="match status" value="1"/>
</dbReference>
<keyword evidence="2" id="KW-0479">Metal-binding</keyword>
<evidence type="ECO:0000256" key="7">
    <source>
        <dbReference type="SAM" id="MobiDB-lite"/>
    </source>
</evidence>
<feature type="compositionally biased region" description="Low complexity" evidence="7">
    <location>
        <begin position="645"/>
        <end position="657"/>
    </location>
</feature>
<dbReference type="SUPFAM" id="SSF57701">
    <property type="entry name" value="Zn2/Cys6 DNA-binding domain"/>
    <property type="match status" value="1"/>
</dbReference>
<evidence type="ECO:0000256" key="2">
    <source>
        <dbReference type="ARBA" id="ARBA00022723"/>
    </source>
</evidence>
<dbReference type="InterPro" id="IPR036864">
    <property type="entry name" value="Zn2-C6_fun-type_DNA-bd_sf"/>
</dbReference>
<evidence type="ECO:0000313" key="10">
    <source>
        <dbReference type="Proteomes" id="UP000813385"/>
    </source>
</evidence>
<name>A0A8K0TRZ4_9PEZI</name>
<evidence type="ECO:0000256" key="5">
    <source>
        <dbReference type="ARBA" id="ARBA00023163"/>
    </source>
</evidence>
<dbReference type="CDD" id="cd12148">
    <property type="entry name" value="fungal_TF_MHR"/>
    <property type="match status" value="1"/>
</dbReference>
<dbReference type="PANTHER" id="PTHR47540:SF6">
    <property type="entry name" value="ZN(II)2CYS6 TRANSCRIPTION FACTOR (EUROFUNG)"/>
    <property type="match status" value="1"/>
</dbReference>
<feature type="compositionally biased region" description="Acidic residues" evidence="7">
    <location>
        <begin position="658"/>
        <end position="670"/>
    </location>
</feature>
<dbReference type="GO" id="GO:0045944">
    <property type="term" value="P:positive regulation of transcription by RNA polymerase II"/>
    <property type="evidence" value="ECO:0007669"/>
    <property type="project" value="TreeGrafter"/>
</dbReference>
<dbReference type="InterPro" id="IPR007219">
    <property type="entry name" value="XnlR_reg_dom"/>
</dbReference>
<dbReference type="OrthoDB" id="3548654at2759"/>
<evidence type="ECO:0000256" key="6">
    <source>
        <dbReference type="ARBA" id="ARBA00023242"/>
    </source>
</evidence>
<keyword evidence="4" id="KW-0238">DNA-binding</keyword>
<evidence type="ECO:0000256" key="4">
    <source>
        <dbReference type="ARBA" id="ARBA00023125"/>
    </source>
</evidence>
<dbReference type="Pfam" id="PF00172">
    <property type="entry name" value="Zn_clus"/>
    <property type="match status" value="1"/>
</dbReference>
<dbReference type="EMBL" id="JAGPXD010000001">
    <property type="protein sequence ID" value="KAH7375570.1"/>
    <property type="molecule type" value="Genomic_DNA"/>
</dbReference>
<protein>
    <recommendedName>
        <fullName evidence="8">Zn(2)-C6 fungal-type domain-containing protein</fullName>
    </recommendedName>
</protein>
<dbReference type="SMART" id="SM00066">
    <property type="entry name" value="GAL4"/>
    <property type="match status" value="1"/>
</dbReference>
<dbReference type="SMART" id="SM00906">
    <property type="entry name" value="Fungal_trans"/>
    <property type="match status" value="1"/>
</dbReference>
<dbReference type="InterPro" id="IPR001138">
    <property type="entry name" value="Zn2Cys6_DnaBD"/>
</dbReference>
<dbReference type="PROSITE" id="PS00463">
    <property type="entry name" value="ZN2_CY6_FUNGAL_1"/>
    <property type="match status" value="1"/>
</dbReference>
<dbReference type="GO" id="GO:0005634">
    <property type="term" value="C:nucleus"/>
    <property type="evidence" value="ECO:0007669"/>
    <property type="project" value="UniProtKB-SubCell"/>
</dbReference>
<evidence type="ECO:0000256" key="3">
    <source>
        <dbReference type="ARBA" id="ARBA00023015"/>
    </source>
</evidence>
<keyword evidence="5" id="KW-0804">Transcription</keyword>
<gene>
    <name evidence="9" type="ORF">B0T11DRAFT_270545</name>
</gene>
<dbReference type="GO" id="GO:0000981">
    <property type="term" value="F:DNA-binding transcription factor activity, RNA polymerase II-specific"/>
    <property type="evidence" value="ECO:0007669"/>
    <property type="project" value="InterPro"/>
</dbReference>
<dbReference type="Gene3D" id="4.10.240.10">
    <property type="entry name" value="Zn(2)-C6 fungal-type DNA-binding domain"/>
    <property type="match status" value="1"/>
</dbReference>
<dbReference type="InterPro" id="IPR051711">
    <property type="entry name" value="Stress_Response_Reg"/>
</dbReference>
<feature type="region of interest" description="Disordered" evidence="7">
    <location>
        <begin position="633"/>
        <end position="670"/>
    </location>
</feature>
<keyword evidence="3" id="KW-0805">Transcription regulation</keyword>
<dbReference type="AlphaFoldDB" id="A0A8K0TRZ4"/>
<dbReference type="PROSITE" id="PS50048">
    <property type="entry name" value="ZN2_CY6_FUNGAL_2"/>
    <property type="match status" value="1"/>
</dbReference>
<feature type="region of interest" description="Disordered" evidence="7">
    <location>
        <begin position="72"/>
        <end position="124"/>
    </location>
</feature>
<dbReference type="GO" id="GO:0008270">
    <property type="term" value="F:zinc ion binding"/>
    <property type="evidence" value="ECO:0007669"/>
    <property type="project" value="InterPro"/>
</dbReference>
<dbReference type="GO" id="GO:0043565">
    <property type="term" value="F:sequence-specific DNA binding"/>
    <property type="evidence" value="ECO:0007669"/>
    <property type="project" value="TreeGrafter"/>
</dbReference>
<dbReference type="PANTHER" id="PTHR47540">
    <property type="entry name" value="THIAMINE REPRESSIBLE GENES REGULATORY PROTEIN THI5"/>
    <property type="match status" value="1"/>
</dbReference>
<keyword evidence="6" id="KW-0539">Nucleus</keyword>
<evidence type="ECO:0000313" key="9">
    <source>
        <dbReference type="EMBL" id="KAH7375570.1"/>
    </source>
</evidence>
<dbReference type="GO" id="GO:0006351">
    <property type="term" value="P:DNA-templated transcription"/>
    <property type="evidence" value="ECO:0007669"/>
    <property type="project" value="InterPro"/>
</dbReference>
<comment type="caution">
    <text evidence="9">The sequence shown here is derived from an EMBL/GenBank/DDBJ whole genome shotgun (WGS) entry which is preliminary data.</text>
</comment>
<feature type="compositionally biased region" description="Basic and acidic residues" evidence="7">
    <location>
        <begin position="112"/>
        <end position="123"/>
    </location>
</feature>
<reference evidence="9" key="1">
    <citation type="journal article" date="2021" name="Nat. Commun.">
        <title>Genetic determinants of endophytism in the Arabidopsis root mycobiome.</title>
        <authorList>
            <person name="Mesny F."/>
            <person name="Miyauchi S."/>
            <person name="Thiergart T."/>
            <person name="Pickel B."/>
            <person name="Atanasova L."/>
            <person name="Karlsson M."/>
            <person name="Huettel B."/>
            <person name="Barry K.W."/>
            <person name="Haridas S."/>
            <person name="Chen C."/>
            <person name="Bauer D."/>
            <person name="Andreopoulos W."/>
            <person name="Pangilinan J."/>
            <person name="LaButti K."/>
            <person name="Riley R."/>
            <person name="Lipzen A."/>
            <person name="Clum A."/>
            <person name="Drula E."/>
            <person name="Henrissat B."/>
            <person name="Kohler A."/>
            <person name="Grigoriev I.V."/>
            <person name="Martin F.M."/>
            <person name="Hacquard S."/>
        </authorList>
    </citation>
    <scope>NUCLEOTIDE SEQUENCE</scope>
    <source>
        <strain evidence="9">MPI-CAGE-AT-0016</strain>
    </source>
</reference>
<keyword evidence="10" id="KW-1185">Reference proteome</keyword>
<sequence>MPETAQDHQFKVTKKVQKACERCRIMKVKCSGAEPCARCQRAKERCFFAAESKRISVSESYLRELEGRQSVALTPGSISTPRARRQSQLSQETSGGRDISPPGFAVPRRPSPVHERPREEAHHTSALNRLADSALGSDEPHGIESPFRLNPLADNDYTFAKMAGRYWYMGPSSSWSFCRRVLALLGQRLPASSYVPDPQHLDAGALKLRWRPVAYDEVPDTSNLPPLDYAILLFNTARFYLGSIAYLIDEQDFLRNLHELYEDPVAKATAARHWFAVYLLVLAYGKVFIVNQSSPEGPAGYQYAVRAMALMPDLSGLDADAIHAVQALALGAVYLQSIDMRLGALQHIGHALRICIIEGWHRHMPEEVVGIEHSRRCNTIFWVVYRLDREFGPLMGAPSSIRDEDITAKAPSELDGTLDALNMTLHTRLARLMARILTAIYGVGQQFDGSLVTNTQEVLRDLAQLSKDINALLNEHFQGSISRASRMALRLILSYHHCVVLTTRPLVMCALHIHVKQTDTFRSGSISLSPPVASLLQSCVDSAQTVLRILRVIGDEDLLEAFLPFQLEDAFSSAFILYLVRTISPALLQDDSWSDNVRSIMDKMISKGSIVAPLRKVELAQLEHIMGVFTPLGDDGAEDAPPTPAASSAAAAAQGGMEQDDAGQDMSLDEPGWDLFMSNGMVGISPGEMLDLAAQLEVGADFSAGMSWDVGP</sequence>
<evidence type="ECO:0000256" key="1">
    <source>
        <dbReference type="ARBA" id="ARBA00004123"/>
    </source>
</evidence>
<evidence type="ECO:0000259" key="8">
    <source>
        <dbReference type="PROSITE" id="PS50048"/>
    </source>
</evidence>
<comment type="subcellular location">
    <subcellularLocation>
        <location evidence="1">Nucleus</location>
    </subcellularLocation>
</comment>
<accession>A0A8K0TRZ4</accession>
<dbReference type="Proteomes" id="UP000813385">
    <property type="component" value="Unassembled WGS sequence"/>
</dbReference>
<proteinExistence type="predicted"/>
<organism evidence="9 10">
    <name type="scientific">Plectosphaerella cucumerina</name>
    <dbReference type="NCBI Taxonomy" id="40658"/>
    <lineage>
        <taxon>Eukaryota</taxon>
        <taxon>Fungi</taxon>
        <taxon>Dikarya</taxon>
        <taxon>Ascomycota</taxon>
        <taxon>Pezizomycotina</taxon>
        <taxon>Sordariomycetes</taxon>
        <taxon>Hypocreomycetidae</taxon>
        <taxon>Glomerellales</taxon>
        <taxon>Plectosphaerellaceae</taxon>
        <taxon>Plectosphaerella</taxon>
    </lineage>
</organism>
<feature type="compositionally biased region" description="Polar residues" evidence="7">
    <location>
        <begin position="76"/>
        <end position="94"/>
    </location>
</feature>